<dbReference type="InterPro" id="IPR029063">
    <property type="entry name" value="SAM-dependent_MTases_sf"/>
</dbReference>
<dbReference type="InterPro" id="IPR013216">
    <property type="entry name" value="Methyltransf_11"/>
</dbReference>
<dbReference type="AlphaFoldDB" id="A0A6J4UQ85"/>
<gene>
    <name evidence="2" type="ORF">AVDCRST_MAG18-735</name>
</gene>
<evidence type="ECO:0000313" key="2">
    <source>
        <dbReference type="EMBL" id="CAA9556724.1"/>
    </source>
</evidence>
<dbReference type="Gene3D" id="3.40.50.150">
    <property type="entry name" value="Vaccinia Virus protein VP39"/>
    <property type="match status" value="1"/>
</dbReference>
<dbReference type="GO" id="GO:0008757">
    <property type="term" value="F:S-adenosylmethionine-dependent methyltransferase activity"/>
    <property type="evidence" value="ECO:0007669"/>
    <property type="project" value="InterPro"/>
</dbReference>
<dbReference type="Pfam" id="PF08241">
    <property type="entry name" value="Methyltransf_11"/>
    <property type="match status" value="1"/>
</dbReference>
<name>A0A6J4UQ85_9BACT</name>
<organism evidence="2">
    <name type="scientific">uncultured Thermomicrobiales bacterium</name>
    <dbReference type="NCBI Taxonomy" id="1645740"/>
    <lineage>
        <taxon>Bacteria</taxon>
        <taxon>Pseudomonadati</taxon>
        <taxon>Thermomicrobiota</taxon>
        <taxon>Thermomicrobia</taxon>
        <taxon>Thermomicrobiales</taxon>
        <taxon>environmental samples</taxon>
    </lineage>
</organism>
<protein>
    <recommendedName>
        <fullName evidence="1">Methyltransferase type 11 domain-containing protein</fullName>
    </recommendedName>
</protein>
<reference evidence="2" key="1">
    <citation type="submission" date="2020-02" db="EMBL/GenBank/DDBJ databases">
        <authorList>
            <person name="Meier V. D."/>
        </authorList>
    </citation>
    <scope>NUCLEOTIDE SEQUENCE</scope>
    <source>
        <strain evidence="2">AVDCRST_MAG18</strain>
    </source>
</reference>
<accession>A0A6J4UQ85</accession>
<feature type="domain" description="Methyltransferase type 11" evidence="1">
    <location>
        <begin position="4"/>
        <end position="53"/>
    </location>
</feature>
<dbReference type="EMBL" id="CADCWN010000053">
    <property type="protein sequence ID" value="CAA9556724.1"/>
    <property type="molecule type" value="Genomic_DNA"/>
</dbReference>
<evidence type="ECO:0000259" key="1">
    <source>
        <dbReference type="Pfam" id="PF08241"/>
    </source>
</evidence>
<dbReference type="SUPFAM" id="SSF53335">
    <property type="entry name" value="S-adenosyl-L-methionine-dependent methyltransferases"/>
    <property type="match status" value="1"/>
</dbReference>
<proteinExistence type="predicted"/>
<sequence>MEAQVGRVLALPYPDASFDAVWFANTSQYLTDDELMTALAEFRRVVRPGGLVAVKEHAGALTAIMPAPPGVTLRGYAAWAAAGST</sequence>